<dbReference type="AlphaFoldDB" id="A0A147KM03"/>
<dbReference type="SUPFAM" id="SSF102522">
    <property type="entry name" value="Bacterial fluorinating enzyme, N-terminal domain"/>
    <property type="match status" value="1"/>
</dbReference>
<gene>
    <name evidence="5" type="ORF">AC529_02255</name>
</gene>
<keyword evidence="6" id="KW-1185">Reference proteome</keyword>
<feature type="domain" description="S-adenosyl-l-methionine hydroxide adenosyltransferase C-terminal" evidence="4">
    <location>
        <begin position="180"/>
        <end position="270"/>
    </location>
</feature>
<dbReference type="SUPFAM" id="SSF101852">
    <property type="entry name" value="Bacterial fluorinating enzyme, C-terminal domain"/>
    <property type="match status" value="1"/>
</dbReference>
<accession>A0A147KM03</accession>
<comment type="similarity">
    <text evidence="2">Belongs to the SAM hydrolase / SAM-dependent halogenase family.</text>
</comment>
<evidence type="ECO:0000256" key="2">
    <source>
        <dbReference type="ARBA" id="ARBA00024035"/>
    </source>
</evidence>
<dbReference type="PANTHER" id="PTHR35092">
    <property type="entry name" value="CHLORINASE MJ1651"/>
    <property type="match status" value="1"/>
</dbReference>
<protein>
    <recommendedName>
        <fullName evidence="7">SAM-dependent chlorinase/fluorinase</fullName>
    </recommendedName>
</protein>
<dbReference type="Pfam" id="PF01887">
    <property type="entry name" value="SAM_HAT_N"/>
    <property type="match status" value="1"/>
</dbReference>
<dbReference type="PIRSF" id="PIRSF006779">
    <property type="entry name" value="UCP006779"/>
    <property type="match status" value="1"/>
</dbReference>
<dbReference type="InterPro" id="IPR046470">
    <property type="entry name" value="SAM_HAT_C"/>
</dbReference>
<dbReference type="PANTHER" id="PTHR35092:SF1">
    <property type="entry name" value="CHLORINASE MJ1651"/>
    <property type="match status" value="1"/>
</dbReference>
<dbReference type="Gene3D" id="2.40.30.90">
    <property type="entry name" value="Bacterial fluorinating enzyme like"/>
    <property type="match status" value="1"/>
</dbReference>
<name>A0A147KM03_THECS</name>
<dbReference type="InterPro" id="IPR002747">
    <property type="entry name" value="SAM_OH_AdoTrfase"/>
</dbReference>
<reference evidence="6" key="1">
    <citation type="journal article" date="2017" name="Acta Aliment.">
        <title>Plant polysaccharide degrading enzyme system of Thermpbifida cellulosilytica TB100 revealed by de novo genome project data.</title>
        <authorList>
            <person name="Toth A."/>
            <person name="Baka E."/>
            <person name="Luzics S."/>
            <person name="Bata-Vidacs I."/>
            <person name="Nagy I."/>
            <person name="Balint B."/>
            <person name="Herceg R."/>
            <person name="Olasz F."/>
            <person name="Wilk T."/>
            <person name="Nagy T."/>
            <person name="Kriszt B."/>
            <person name="Nagy I."/>
            <person name="Kukolya J."/>
        </authorList>
    </citation>
    <scope>NUCLEOTIDE SEQUENCE [LARGE SCALE GENOMIC DNA]</scope>
    <source>
        <strain evidence="6">TB100</strain>
    </source>
</reference>
<organism evidence="5 6">
    <name type="scientific">Thermobifida cellulosilytica TB100</name>
    <dbReference type="NCBI Taxonomy" id="665004"/>
    <lineage>
        <taxon>Bacteria</taxon>
        <taxon>Bacillati</taxon>
        <taxon>Actinomycetota</taxon>
        <taxon>Actinomycetes</taxon>
        <taxon>Streptosporangiales</taxon>
        <taxon>Nocardiopsidaceae</taxon>
        <taxon>Thermobifida</taxon>
    </lineage>
</organism>
<dbReference type="STRING" id="665004.AC529_02255"/>
<proteinExistence type="inferred from homology"/>
<feature type="domain" description="S-adenosyl-l-methionine hydroxide adenosyltransferase N-terminal" evidence="3">
    <location>
        <begin position="11"/>
        <end position="155"/>
    </location>
</feature>
<evidence type="ECO:0000256" key="1">
    <source>
        <dbReference type="ARBA" id="ARBA00022691"/>
    </source>
</evidence>
<comment type="caution">
    <text evidence="5">The sequence shown here is derived from an EMBL/GenBank/DDBJ whole genome shotgun (WGS) entry which is preliminary data.</text>
</comment>
<evidence type="ECO:0000313" key="6">
    <source>
        <dbReference type="Proteomes" id="UP000074382"/>
    </source>
</evidence>
<keyword evidence="1" id="KW-0949">S-adenosyl-L-methionine</keyword>
<dbReference type="InterPro" id="IPR023228">
    <property type="entry name" value="SAM_OH_AdoTrfase_N_sf"/>
</dbReference>
<dbReference type="InterPro" id="IPR023227">
    <property type="entry name" value="SAM_OH_AdoTrfase_C_sf"/>
</dbReference>
<dbReference type="EMBL" id="LGEM01000012">
    <property type="protein sequence ID" value="KUP98283.1"/>
    <property type="molecule type" value="Genomic_DNA"/>
</dbReference>
<dbReference type="Gene3D" id="3.40.50.10790">
    <property type="entry name" value="S-adenosyl-l-methionine hydroxide adenosyltransferase, N-terminal"/>
    <property type="match status" value="1"/>
</dbReference>
<dbReference type="Proteomes" id="UP000074382">
    <property type="component" value="Unassembled WGS sequence"/>
</dbReference>
<dbReference type="InterPro" id="IPR046469">
    <property type="entry name" value="SAM_HAT_N"/>
</dbReference>
<evidence type="ECO:0008006" key="7">
    <source>
        <dbReference type="Google" id="ProtNLM"/>
    </source>
</evidence>
<dbReference type="RefSeq" id="WP_068753740.1">
    <property type="nucleotide sequence ID" value="NZ_KQ950180.1"/>
</dbReference>
<evidence type="ECO:0000259" key="4">
    <source>
        <dbReference type="Pfam" id="PF20257"/>
    </source>
</evidence>
<dbReference type="OrthoDB" id="9792195at2"/>
<sequence>MTDRRGHSCLSFLTDYGTRDGFVAACKGQMLRHAPGVPVIDITHEIPPGDVRRGATVLADTAPELPDAVHVCVVDPGVGTERRAVAIAAGGHVLVGPDNGLMVWAARALGGIDAVVELTNASLWRHPVSRTFHGRDVYAPVGARIAAGLPLSEAGRAVDPAGLVRLPEPVREVSAGLARGEVHAVDRFGNCQLSLLPEDLHAALGSPEPPARVTVRLPGGARSVAVAPTFGAVPAGEPLLFTDSAGLLALAVNGGSAADLLGLRVGAPVELALTSAKHMGE</sequence>
<dbReference type="PATRIC" id="fig|665004.4.peg.980"/>
<evidence type="ECO:0000259" key="3">
    <source>
        <dbReference type="Pfam" id="PF01887"/>
    </source>
</evidence>
<evidence type="ECO:0000313" key="5">
    <source>
        <dbReference type="EMBL" id="KUP98283.1"/>
    </source>
</evidence>
<dbReference type="Pfam" id="PF20257">
    <property type="entry name" value="SAM_HAT_C"/>
    <property type="match status" value="1"/>
</dbReference>